<feature type="region of interest" description="Disordered" evidence="1">
    <location>
        <begin position="1"/>
        <end position="34"/>
    </location>
</feature>
<dbReference type="EMBL" id="BGZK01000138">
    <property type="protein sequence ID" value="GBP22292.1"/>
    <property type="molecule type" value="Genomic_DNA"/>
</dbReference>
<gene>
    <name evidence="2" type="ORF">EVAR_22578_1</name>
</gene>
<protein>
    <submittedName>
        <fullName evidence="2">Uncharacterized protein</fullName>
    </submittedName>
</protein>
<feature type="compositionally biased region" description="Basic and acidic residues" evidence="1">
    <location>
        <begin position="1"/>
        <end position="15"/>
    </location>
</feature>
<dbReference type="Proteomes" id="UP000299102">
    <property type="component" value="Unassembled WGS sequence"/>
</dbReference>
<keyword evidence="3" id="KW-1185">Reference proteome</keyword>
<evidence type="ECO:0000313" key="3">
    <source>
        <dbReference type="Proteomes" id="UP000299102"/>
    </source>
</evidence>
<organism evidence="2 3">
    <name type="scientific">Eumeta variegata</name>
    <name type="common">Bagworm moth</name>
    <name type="synonym">Eumeta japonica</name>
    <dbReference type="NCBI Taxonomy" id="151549"/>
    <lineage>
        <taxon>Eukaryota</taxon>
        <taxon>Metazoa</taxon>
        <taxon>Ecdysozoa</taxon>
        <taxon>Arthropoda</taxon>
        <taxon>Hexapoda</taxon>
        <taxon>Insecta</taxon>
        <taxon>Pterygota</taxon>
        <taxon>Neoptera</taxon>
        <taxon>Endopterygota</taxon>
        <taxon>Lepidoptera</taxon>
        <taxon>Glossata</taxon>
        <taxon>Ditrysia</taxon>
        <taxon>Tineoidea</taxon>
        <taxon>Psychidae</taxon>
        <taxon>Oiketicinae</taxon>
        <taxon>Eumeta</taxon>
    </lineage>
</organism>
<reference evidence="2 3" key="1">
    <citation type="journal article" date="2019" name="Commun. Biol.">
        <title>The bagworm genome reveals a unique fibroin gene that provides high tensile strength.</title>
        <authorList>
            <person name="Kono N."/>
            <person name="Nakamura H."/>
            <person name="Ohtoshi R."/>
            <person name="Tomita M."/>
            <person name="Numata K."/>
            <person name="Arakawa K."/>
        </authorList>
    </citation>
    <scope>NUCLEOTIDE SEQUENCE [LARGE SCALE GENOMIC DNA]</scope>
</reference>
<comment type="caution">
    <text evidence="2">The sequence shown here is derived from an EMBL/GenBank/DDBJ whole genome shotgun (WGS) entry which is preliminary data.</text>
</comment>
<dbReference type="AlphaFoldDB" id="A0A4C1U7E4"/>
<proteinExistence type="predicted"/>
<sequence length="94" mass="10542">MEIVTSDKCRSDVSKQRHRTGRRKCERAAAGSGASTARRFVLCTRQCRTTAYRLATVAAVPVRPVLYHEYRPTHAAGQRRHISTVTVIVVVQFS</sequence>
<feature type="compositionally biased region" description="Basic residues" evidence="1">
    <location>
        <begin position="16"/>
        <end position="25"/>
    </location>
</feature>
<name>A0A4C1U7E4_EUMVA</name>
<evidence type="ECO:0000313" key="2">
    <source>
        <dbReference type="EMBL" id="GBP22292.1"/>
    </source>
</evidence>
<accession>A0A4C1U7E4</accession>
<evidence type="ECO:0000256" key="1">
    <source>
        <dbReference type="SAM" id="MobiDB-lite"/>
    </source>
</evidence>